<feature type="transmembrane region" description="Helical" evidence="5">
    <location>
        <begin position="144"/>
        <end position="162"/>
    </location>
</feature>
<sequence>MIPLYSPGTSALHRAPAGAKLVALVAVGLAVSIWRDSAWVAAGAWAMVLCGYMLAFRRWRGAAALLSRLWALKWLALLIAVPQLIFVPAPEAVITSARILAVVMLAGLFTLTTRVTAVMELVLLGFRPVERLGFGRLGLTAERVALAMSLTMTAIPTVFGFYGDIREARRARGAKQGPGAVVSTTTALLVMTLKHAEETAEALVARGVR</sequence>
<accession>A0A7W5TN76</accession>
<feature type="transmembrane region" description="Helical" evidence="5">
    <location>
        <begin position="12"/>
        <end position="31"/>
    </location>
</feature>
<feature type="transmembrane region" description="Helical" evidence="5">
    <location>
        <begin position="38"/>
        <end position="56"/>
    </location>
</feature>
<feature type="transmembrane region" description="Helical" evidence="5">
    <location>
        <begin position="99"/>
        <end position="124"/>
    </location>
</feature>
<keyword evidence="4 5" id="KW-0472">Membrane</keyword>
<comment type="subcellular location">
    <subcellularLocation>
        <location evidence="1">Membrane</location>
        <topology evidence="1">Multi-pass membrane protein</topology>
    </subcellularLocation>
</comment>
<proteinExistence type="predicted"/>
<evidence type="ECO:0000256" key="4">
    <source>
        <dbReference type="ARBA" id="ARBA00023136"/>
    </source>
</evidence>
<keyword evidence="3 5" id="KW-1133">Transmembrane helix</keyword>
<dbReference type="RefSeq" id="WP_183356889.1">
    <property type="nucleotide sequence ID" value="NZ_BAABKR010000004.1"/>
</dbReference>
<protein>
    <submittedName>
        <fullName evidence="6">Biotin transport system permease protein</fullName>
    </submittedName>
</protein>
<dbReference type="AlphaFoldDB" id="A0A7W5TN76"/>
<dbReference type="InterPro" id="IPR003339">
    <property type="entry name" value="ABC/ECF_trnsptr_transmembrane"/>
</dbReference>
<evidence type="ECO:0000256" key="5">
    <source>
        <dbReference type="SAM" id="Phobius"/>
    </source>
</evidence>
<evidence type="ECO:0000313" key="6">
    <source>
        <dbReference type="EMBL" id="MBB3666435.1"/>
    </source>
</evidence>
<evidence type="ECO:0000256" key="2">
    <source>
        <dbReference type="ARBA" id="ARBA00022692"/>
    </source>
</evidence>
<dbReference type="Pfam" id="PF02361">
    <property type="entry name" value="CbiQ"/>
    <property type="match status" value="1"/>
</dbReference>
<evidence type="ECO:0000256" key="3">
    <source>
        <dbReference type="ARBA" id="ARBA00022989"/>
    </source>
</evidence>
<organism evidence="6 7">
    <name type="scientific">Garicola koreensis</name>
    <dbReference type="NCBI Taxonomy" id="1262554"/>
    <lineage>
        <taxon>Bacteria</taxon>
        <taxon>Bacillati</taxon>
        <taxon>Actinomycetota</taxon>
        <taxon>Actinomycetes</taxon>
        <taxon>Micrococcales</taxon>
        <taxon>Micrococcaceae</taxon>
        <taxon>Garicola</taxon>
    </lineage>
</organism>
<comment type="caution">
    <text evidence="6">The sequence shown here is derived from an EMBL/GenBank/DDBJ whole genome shotgun (WGS) entry which is preliminary data.</text>
</comment>
<dbReference type="GO" id="GO:0005886">
    <property type="term" value="C:plasma membrane"/>
    <property type="evidence" value="ECO:0007669"/>
    <property type="project" value="UniProtKB-ARBA"/>
</dbReference>
<name>A0A7W5TN76_9MICC</name>
<dbReference type="EMBL" id="JACIBT010000001">
    <property type="protein sequence ID" value="MBB3666435.1"/>
    <property type="molecule type" value="Genomic_DNA"/>
</dbReference>
<feature type="transmembrane region" description="Helical" evidence="5">
    <location>
        <begin position="68"/>
        <end position="87"/>
    </location>
</feature>
<keyword evidence="7" id="KW-1185">Reference proteome</keyword>
<dbReference type="Proteomes" id="UP000547528">
    <property type="component" value="Unassembled WGS sequence"/>
</dbReference>
<reference evidence="6 7" key="1">
    <citation type="submission" date="2020-08" db="EMBL/GenBank/DDBJ databases">
        <title>Sequencing the genomes of 1000 actinobacteria strains.</title>
        <authorList>
            <person name="Klenk H.-P."/>
        </authorList>
    </citation>
    <scope>NUCLEOTIDE SEQUENCE [LARGE SCALE GENOMIC DNA]</scope>
    <source>
        <strain evidence="6 7">DSM 28238</strain>
    </source>
</reference>
<keyword evidence="2 5" id="KW-0812">Transmembrane</keyword>
<gene>
    <name evidence="6" type="ORF">FHX47_000028</name>
</gene>
<evidence type="ECO:0000256" key="1">
    <source>
        <dbReference type="ARBA" id="ARBA00004141"/>
    </source>
</evidence>
<dbReference type="CDD" id="cd16914">
    <property type="entry name" value="EcfT"/>
    <property type="match status" value="1"/>
</dbReference>
<evidence type="ECO:0000313" key="7">
    <source>
        <dbReference type="Proteomes" id="UP000547528"/>
    </source>
</evidence>